<evidence type="ECO:0000313" key="2">
    <source>
        <dbReference type="Proteomes" id="UP000183174"/>
    </source>
</evidence>
<dbReference type="EMBL" id="FMAE01000041">
    <property type="protein sequence ID" value="SCB52846.1"/>
    <property type="molecule type" value="Genomic_DNA"/>
</dbReference>
<reference evidence="1 2" key="1">
    <citation type="submission" date="2016-08" db="EMBL/GenBank/DDBJ databases">
        <authorList>
            <person name="Seilhamer J.J."/>
        </authorList>
    </citation>
    <scope>NUCLEOTIDE SEQUENCE [LARGE SCALE GENOMIC DNA]</scope>
    <source>
        <strain evidence="1 2">CCBAU 10071</strain>
    </source>
</reference>
<sequence>MRHPQAVGLQHRQLLGRLRQWLRSPALVRGGVLKELFAGELLETRSSAASPPSCDDGIMAGDDSTELKMKFQGSDARCTKTPHLQTGPQRQSAILTRSLSRSSLTRKYFSKAEGGGIDTEGRFESDSSDDEPSCYLERALSRALPGVKWLQQQLRAGNDGHFAVPRAGARASLKGAHVRRVLLSRAGSERSLSGKALAMPR</sequence>
<protein>
    <submittedName>
        <fullName evidence="1">Uncharacterized protein</fullName>
    </submittedName>
</protein>
<proteinExistence type="predicted"/>
<organism evidence="1 2">
    <name type="scientific">Bradyrhizobium yuanmingense</name>
    <dbReference type="NCBI Taxonomy" id="108015"/>
    <lineage>
        <taxon>Bacteria</taxon>
        <taxon>Pseudomonadati</taxon>
        <taxon>Pseudomonadota</taxon>
        <taxon>Alphaproteobacteria</taxon>
        <taxon>Hyphomicrobiales</taxon>
        <taxon>Nitrobacteraceae</taxon>
        <taxon>Bradyrhizobium</taxon>
    </lineage>
</organism>
<evidence type="ECO:0000313" key="1">
    <source>
        <dbReference type="EMBL" id="SCB52846.1"/>
    </source>
</evidence>
<name>A0A1C3XLB6_9BRAD</name>
<gene>
    <name evidence="1" type="ORF">GA0061099_104116</name>
</gene>
<accession>A0A1C3XLB6</accession>
<dbReference type="Proteomes" id="UP000183174">
    <property type="component" value="Unassembled WGS sequence"/>
</dbReference>
<dbReference type="AlphaFoldDB" id="A0A1C3XLB6"/>